<reference evidence="2" key="1">
    <citation type="submission" date="2022-10" db="EMBL/GenBank/DDBJ databases">
        <title>The complete genomes of actinobacterial strains from the NBC collection.</title>
        <authorList>
            <person name="Joergensen T.S."/>
            <person name="Alvarez Arevalo M."/>
            <person name="Sterndorff E.B."/>
            <person name="Faurdal D."/>
            <person name="Vuksanovic O."/>
            <person name="Mourched A.-S."/>
            <person name="Charusanti P."/>
            <person name="Shaw S."/>
            <person name="Blin K."/>
            <person name="Weber T."/>
        </authorList>
    </citation>
    <scope>NUCLEOTIDE SEQUENCE</scope>
    <source>
        <strain evidence="2">NBC_00003</strain>
    </source>
</reference>
<dbReference type="AlphaFoldDB" id="A0AAU2V3K6"/>
<organism evidence="2">
    <name type="scientific">Streptomyces sp. NBC_00003</name>
    <dbReference type="NCBI Taxonomy" id="2903608"/>
    <lineage>
        <taxon>Bacteria</taxon>
        <taxon>Bacillati</taxon>
        <taxon>Actinomycetota</taxon>
        <taxon>Actinomycetes</taxon>
        <taxon>Kitasatosporales</taxon>
        <taxon>Streptomycetaceae</taxon>
        <taxon>Streptomyces</taxon>
    </lineage>
</organism>
<dbReference type="EMBL" id="CP108318">
    <property type="protein sequence ID" value="WTW62005.1"/>
    <property type="molecule type" value="Genomic_DNA"/>
</dbReference>
<protein>
    <submittedName>
        <fullName evidence="2">VOC family protein</fullName>
    </submittedName>
</protein>
<dbReference type="PIRSF" id="PIRSF021700">
    <property type="entry name" value="3_dmu_93_MTrfase"/>
    <property type="match status" value="1"/>
</dbReference>
<feature type="domain" description="PhnB-like" evidence="1">
    <location>
        <begin position="7"/>
        <end position="122"/>
    </location>
</feature>
<dbReference type="CDD" id="cd06588">
    <property type="entry name" value="PhnB_like"/>
    <property type="match status" value="1"/>
</dbReference>
<dbReference type="Gene3D" id="3.10.180.10">
    <property type="entry name" value="2,3-Dihydroxybiphenyl 1,2-Dioxygenase, domain 1"/>
    <property type="match status" value="1"/>
</dbReference>
<evidence type="ECO:0000313" key="2">
    <source>
        <dbReference type="EMBL" id="WTW62005.1"/>
    </source>
</evidence>
<dbReference type="Pfam" id="PF06983">
    <property type="entry name" value="3-dmu-9_3-mt"/>
    <property type="match status" value="1"/>
</dbReference>
<sequence length="158" mass="17365">MSAKITQKITTFLWFDNQAEEAANHYISIFGGDSKIVGITHYTASAPGEPGSVMTVDFQLAGQRFTALNGGPQFSFTEAISLSVACENQEEIDRFWKRLSEGGEEGPCGWLKDKYGLSWQIVPAELPELLGRDAEKSDRVMGAVMGMKKLDLQALRDA</sequence>
<dbReference type="PANTHER" id="PTHR33990">
    <property type="entry name" value="PROTEIN YJDN-RELATED"/>
    <property type="match status" value="1"/>
</dbReference>
<name>A0AAU2V3K6_9ACTN</name>
<gene>
    <name evidence="2" type="ORF">OG549_15810</name>
</gene>
<dbReference type="InterPro" id="IPR009725">
    <property type="entry name" value="3_dmu_93_MTrfase"/>
</dbReference>
<accession>A0AAU2V3K6</accession>
<evidence type="ECO:0000259" key="1">
    <source>
        <dbReference type="Pfam" id="PF06983"/>
    </source>
</evidence>
<dbReference type="InterPro" id="IPR028973">
    <property type="entry name" value="PhnB-like"/>
</dbReference>
<dbReference type="SUPFAM" id="SSF54593">
    <property type="entry name" value="Glyoxalase/Bleomycin resistance protein/Dihydroxybiphenyl dioxygenase"/>
    <property type="match status" value="1"/>
</dbReference>
<dbReference type="PANTHER" id="PTHR33990:SF2">
    <property type="entry name" value="PHNB-LIKE DOMAIN-CONTAINING PROTEIN"/>
    <property type="match status" value="1"/>
</dbReference>
<proteinExistence type="predicted"/>
<dbReference type="InterPro" id="IPR029068">
    <property type="entry name" value="Glyas_Bleomycin-R_OHBP_Dase"/>
</dbReference>